<sequence length="133" mass="14447">MNIEARQYGGHIRFHTETVGPGETRGMMPVQEGILNPFGTVHAGALIWFADVCATRLALQGVEPHGGMSGFPLSINMTAQLLQNVTSGTLMARSSFVRRGRTIQTVRTEVKTDAGLLLLDLTSSHVASRQRQD</sequence>
<dbReference type="SUPFAM" id="SSF54637">
    <property type="entry name" value="Thioesterase/thiol ester dehydrase-isomerase"/>
    <property type="match status" value="1"/>
</dbReference>
<dbReference type="InterPro" id="IPR006683">
    <property type="entry name" value="Thioestr_dom"/>
</dbReference>
<proteinExistence type="predicted"/>
<keyword evidence="1" id="KW-0378">Hydrolase</keyword>
<dbReference type="Gene3D" id="3.10.129.10">
    <property type="entry name" value="Hotdog Thioesterase"/>
    <property type="match status" value="1"/>
</dbReference>
<dbReference type="OrthoDB" id="9813282at2"/>
<dbReference type="CDD" id="cd03443">
    <property type="entry name" value="PaaI_thioesterase"/>
    <property type="match status" value="1"/>
</dbReference>
<dbReference type="InterPro" id="IPR029069">
    <property type="entry name" value="HotDog_dom_sf"/>
</dbReference>
<dbReference type="InterPro" id="IPR003736">
    <property type="entry name" value="PAAI_dom"/>
</dbReference>
<organism evidence="3 4">
    <name type="scientific">Pseudooceanicola nitratireducens</name>
    <dbReference type="NCBI Taxonomy" id="517719"/>
    <lineage>
        <taxon>Bacteria</taxon>
        <taxon>Pseudomonadati</taxon>
        <taxon>Pseudomonadota</taxon>
        <taxon>Alphaproteobacteria</taxon>
        <taxon>Rhodobacterales</taxon>
        <taxon>Paracoccaceae</taxon>
        <taxon>Pseudooceanicola</taxon>
    </lineage>
</organism>
<dbReference type="AlphaFoldDB" id="A0A1I1HSX9"/>
<evidence type="ECO:0000259" key="2">
    <source>
        <dbReference type="Pfam" id="PF03061"/>
    </source>
</evidence>
<name>A0A1I1HSX9_9RHOB</name>
<evidence type="ECO:0000313" key="3">
    <source>
        <dbReference type="EMBL" id="SFC24553.1"/>
    </source>
</evidence>
<feature type="domain" description="Thioesterase" evidence="2">
    <location>
        <begin position="38"/>
        <end position="116"/>
    </location>
</feature>
<gene>
    <name evidence="3" type="ORF">SAMN05421762_0293</name>
</gene>
<reference evidence="3 4" key="1">
    <citation type="submission" date="2016-10" db="EMBL/GenBank/DDBJ databases">
        <authorList>
            <person name="de Groot N.N."/>
        </authorList>
    </citation>
    <scope>NUCLEOTIDE SEQUENCE [LARGE SCALE GENOMIC DNA]</scope>
    <source>
        <strain evidence="3 4">DSM 29619</strain>
    </source>
</reference>
<dbReference type="Proteomes" id="UP000231644">
    <property type="component" value="Unassembled WGS sequence"/>
</dbReference>
<dbReference type="GO" id="GO:0016289">
    <property type="term" value="F:acyl-CoA hydrolase activity"/>
    <property type="evidence" value="ECO:0007669"/>
    <property type="project" value="UniProtKB-ARBA"/>
</dbReference>
<dbReference type="RefSeq" id="WP_093449445.1">
    <property type="nucleotide sequence ID" value="NZ_BAABWI010000001.1"/>
</dbReference>
<evidence type="ECO:0000313" key="4">
    <source>
        <dbReference type="Proteomes" id="UP000231644"/>
    </source>
</evidence>
<dbReference type="Pfam" id="PF03061">
    <property type="entry name" value="4HBT"/>
    <property type="match status" value="1"/>
</dbReference>
<dbReference type="STRING" id="517719.SAMN05421762_0293"/>
<dbReference type="EMBL" id="FOLX01000001">
    <property type="protein sequence ID" value="SFC24553.1"/>
    <property type="molecule type" value="Genomic_DNA"/>
</dbReference>
<evidence type="ECO:0000256" key="1">
    <source>
        <dbReference type="ARBA" id="ARBA00022801"/>
    </source>
</evidence>
<dbReference type="NCBIfam" id="TIGR00369">
    <property type="entry name" value="unchar_dom_1"/>
    <property type="match status" value="1"/>
</dbReference>
<accession>A0A1I1HSX9</accession>
<keyword evidence="4" id="KW-1185">Reference proteome</keyword>
<protein>
    <submittedName>
        <fullName evidence="3">Uncharacterized domain 1-containing protein</fullName>
    </submittedName>
</protein>